<dbReference type="Gene3D" id="3.40.30.120">
    <property type="match status" value="1"/>
</dbReference>
<dbReference type="SUPFAM" id="SSF51905">
    <property type="entry name" value="FAD/NAD(P)-binding domain"/>
    <property type="match status" value="1"/>
</dbReference>
<dbReference type="InterPro" id="IPR002938">
    <property type="entry name" value="FAD-bd"/>
</dbReference>
<dbReference type="Pfam" id="PF21274">
    <property type="entry name" value="Rng_hyd_C"/>
    <property type="match status" value="1"/>
</dbReference>
<dbReference type="InterPro" id="IPR050641">
    <property type="entry name" value="RIFMO-like"/>
</dbReference>
<protein>
    <recommendedName>
        <fullName evidence="4">FAD-binding domain-containing protein</fullName>
    </recommendedName>
</protein>
<dbReference type="Gene3D" id="3.30.9.10">
    <property type="entry name" value="D-Amino Acid Oxidase, subunit A, domain 2"/>
    <property type="match status" value="1"/>
</dbReference>
<dbReference type="Proteomes" id="UP001301350">
    <property type="component" value="Unassembled WGS sequence"/>
</dbReference>
<dbReference type="PRINTS" id="PR00420">
    <property type="entry name" value="RNGMNOXGNASE"/>
</dbReference>
<dbReference type="GO" id="GO:0071949">
    <property type="term" value="F:FAD binding"/>
    <property type="evidence" value="ECO:0007669"/>
    <property type="project" value="InterPro"/>
</dbReference>
<dbReference type="InterPro" id="IPR036188">
    <property type="entry name" value="FAD/NAD-bd_sf"/>
</dbReference>
<dbReference type="PANTHER" id="PTHR43004:SF19">
    <property type="entry name" value="BINDING MONOOXYGENASE, PUTATIVE (JCVI)-RELATED"/>
    <property type="match status" value="1"/>
</dbReference>
<dbReference type="AlphaFoldDB" id="A0AAV9IQJ6"/>
<name>A0AAV9IQJ6_CYACA</name>
<comment type="cofactor">
    <cofactor evidence="1">
        <name>FAD</name>
        <dbReference type="ChEBI" id="CHEBI:57692"/>
    </cofactor>
</comment>
<evidence type="ECO:0000256" key="3">
    <source>
        <dbReference type="ARBA" id="ARBA00022827"/>
    </source>
</evidence>
<keyword evidence="2" id="KW-0285">Flavoprotein</keyword>
<dbReference type="EMBL" id="JANCYW010000001">
    <property type="protein sequence ID" value="KAK4534341.1"/>
    <property type="molecule type" value="Genomic_DNA"/>
</dbReference>
<evidence type="ECO:0000259" key="4">
    <source>
        <dbReference type="Pfam" id="PF01494"/>
    </source>
</evidence>
<keyword evidence="3" id="KW-0274">FAD</keyword>
<evidence type="ECO:0000256" key="2">
    <source>
        <dbReference type="ARBA" id="ARBA00022630"/>
    </source>
</evidence>
<keyword evidence="6" id="KW-1185">Reference proteome</keyword>
<sequence>MQHIRVPVLVVGGGLTGLSSAMLLAWRGVRVLVVERHASTARWPLARGVNPRTMELLQVIPGLEDDLQAASPQSFVDFAVVVAESVTGRELSVIQPRRELSTTVCPRAAMCGIGQQHLEAVLLRHARLLSADVRFSTVMTELIQDADGVYATLRDLNSGIKTKVHADYLIAADGGRSGVRKSLDVDMHGLGTISHSILIFFEANLRDVVKRPGFVVYNLQNPNFAGAFVPTDHPNIGEVVVEYDPQRESVDDYTDERCIGMVRAALGVPDLTMRVLDVRPWEMSAFVADRMAVGRVFLAGDAAHTMPPTGGLDSQTSMQDAADLAWKLALVLQHKAGPQLLDTYEMERHPVAEITVARQVANYVERVRPDWSELNAPGATGDIYETAGGYRYRSAAIISDGPDDGQPTEDPFHPTGRPGFRVPHVWLERDGVRISTLDLVGHEFVLFAGREGGAWAEAAHQTSSALGITVECFRIGVDLVEANSDALTRLGITESGASLVRPDGFVAWRCRDGDANAVDVLSDALQRLLFRNPRSCEASRPRAPSSHDDDYPMFPVGVPSFA</sequence>
<accession>A0AAV9IQJ6</accession>
<dbReference type="Pfam" id="PF01494">
    <property type="entry name" value="FAD_binding_3"/>
    <property type="match status" value="1"/>
</dbReference>
<gene>
    <name evidence="5" type="ORF">CDCA_CDCA01G0366</name>
</gene>
<dbReference type="Gene3D" id="3.50.50.60">
    <property type="entry name" value="FAD/NAD(P)-binding domain"/>
    <property type="match status" value="1"/>
</dbReference>
<proteinExistence type="predicted"/>
<evidence type="ECO:0000313" key="5">
    <source>
        <dbReference type="EMBL" id="KAK4534341.1"/>
    </source>
</evidence>
<evidence type="ECO:0000313" key="6">
    <source>
        <dbReference type="Proteomes" id="UP001301350"/>
    </source>
</evidence>
<dbReference type="GO" id="GO:0016709">
    <property type="term" value="F:oxidoreductase activity, acting on paired donors, with incorporation or reduction of molecular oxygen, NAD(P)H as one donor, and incorporation of one atom of oxygen"/>
    <property type="evidence" value="ECO:0007669"/>
    <property type="project" value="UniProtKB-ARBA"/>
</dbReference>
<feature type="domain" description="FAD-binding" evidence="4">
    <location>
        <begin position="6"/>
        <end position="357"/>
    </location>
</feature>
<comment type="caution">
    <text evidence="5">The sequence shown here is derived from an EMBL/GenBank/DDBJ whole genome shotgun (WGS) entry which is preliminary data.</text>
</comment>
<dbReference type="PANTHER" id="PTHR43004">
    <property type="entry name" value="TRK SYSTEM POTASSIUM UPTAKE PROTEIN"/>
    <property type="match status" value="1"/>
</dbReference>
<evidence type="ECO:0000256" key="1">
    <source>
        <dbReference type="ARBA" id="ARBA00001974"/>
    </source>
</evidence>
<organism evidence="5 6">
    <name type="scientific">Cyanidium caldarium</name>
    <name type="common">Red alga</name>
    <dbReference type="NCBI Taxonomy" id="2771"/>
    <lineage>
        <taxon>Eukaryota</taxon>
        <taxon>Rhodophyta</taxon>
        <taxon>Bangiophyceae</taxon>
        <taxon>Cyanidiales</taxon>
        <taxon>Cyanidiaceae</taxon>
        <taxon>Cyanidium</taxon>
    </lineage>
</organism>
<reference evidence="5 6" key="1">
    <citation type="submission" date="2022-07" db="EMBL/GenBank/DDBJ databases">
        <title>Genome-wide signatures of adaptation to extreme environments.</title>
        <authorList>
            <person name="Cho C.H."/>
            <person name="Yoon H.S."/>
        </authorList>
    </citation>
    <scope>NUCLEOTIDE SEQUENCE [LARGE SCALE GENOMIC DNA]</scope>
    <source>
        <strain evidence="5 6">DBV 063 E5</strain>
    </source>
</reference>